<comment type="caution">
    <text evidence="1">The sequence shown here is derived from an EMBL/GenBank/DDBJ whole genome shotgun (WGS) entry which is preliminary data.</text>
</comment>
<organism evidence="1 2">
    <name type="scientific">Eretmocerus hayati</name>
    <dbReference type="NCBI Taxonomy" id="131215"/>
    <lineage>
        <taxon>Eukaryota</taxon>
        <taxon>Metazoa</taxon>
        <taxon>Ecdysozoa</taxon>
        <taxon>Arthropoda</taxon>
        <taxon>Hexapoda</taxon>
        <taxon>Insecta</taxon>
        <taxon>Pterygota</taxon>
        <taxon>Neoptera</taxon>
        <taxon>Endopterygota</taxon>
        <taxon>Hymenoptera</taxon>
        <taxon>Apocrita</taxon>
        <taxon>Proctotrupomorpha</taxon>
        <taxon>Chalcidoidea</taxon>
        <taxon>Aphelinidae</taxon>
        <taxon>Aphelininae</taxon>
        <taxon>Eretmocerus</taxon>
    </lineage>
</organism>
<keyword evidence="2" id="KW-1185">Reference proteome</keyword>
<evidence type="ECO:0000313" key="1">
    <source>
        <dbReference type="EMBL" id="KAJ8666589.1"/>
    </source>
</evidence>
<protein>
    <submittedName>
        <fullName evidence="1">Uncharacterized protein</fullName>
    </submittedName>
</protein>
<reference evidence="1" key="1">
    <citation type="submission" date="2023-04" db="EMBL/GenBank/DDBJ databases">
        <title>A chromosome-level genome assembly of the parasitoid wasp Eretmocerus hayati.</title>
        <authorList>
            <person name="Zhong Y."/>
            <person name="Liu S."/>
            <person name="Liu Y."/>
        </authorList>
    </citation>
    <scope>NUCLEOTIDE SEQUENCE</scope>
    <source>
        <strain evidence="1">ZJU_SS_LIU_2023</strain>
    </source>
</reference>
<proteinExistence type="predicted"/>
<accession>A0ACC2N8C5</accession>
<name>A0ACC2N8C5_9HYME</name>
<dbReference type="Proteomes" id="UP001239111">
    <property type="component" value="Chromosome 4"/>
</dbReference>
<evidence type="ECO:0000313" key="2">
    <source>
        <dbReference type="Proteomes" id="UP001239111"/>
    </source>
</evidence>
<dbReference type="EMBL" id="CM056744">
    <property type="protein sequence ID" value="KAJ8666589.1"/>
    <property type="molecule type" value="Genomic_DNA"/>
</dbReference>
<sequence>MSPTQLEDLVQLVGGDIYKMTFLRETIPVRQRLVLTLRFLASGDSMSSLSTHYLIGNATVCNIIHEVNCAIWKNLRLIVFKKLTKEDWRKISIDFHNKTYCVHCLGAIDGKHVNIQCPPNAGSAYYNFKGFHSIVLLAICNANYEFTYIDVGSYGRRSDGGVFADSSFAKSLFEGTLDIPPPEEVIEGGPPFPYCFVADEAFPLSKNVLRPYSGKVNCTLEKRVFNYRMGWPRRMVENSFGILVSRWRIFRKPILMDPVYVIKMVKATVCLHNWLRKSDEDYIPHGLVDRDCGNGEMIPGTWRDENRNRVTAFQNMLENDCNPNRIGIAVREMFCQLYNTSYALPWQYNYV</sequence>
<gene>
    <name evidence="1" type="ORF">QAD02_008251</name>
</gene>